<sequence length="38" mass="4520">MEWRKLVVWAYEVPIIVFMKILAIQVQRSTSKREGDAK</sequence>
<dbReference type="AlphaFoldDB" id="A0A8T0G9F9"/>
<proteinExistence type="predicted"/>
<protein>
    <submittedName>
        <fullName evidence="2">Uncharacterized protein</fullName>
    </submittedName>
</protein>
<feature type="transmembrane region" description="Helical" evidence="1">
    <location>
        <begin position="6"/>
        <end position="23"/>
    </location>
</feature>
<name>A0A8T0G9F9_CERPU</name>
<evidence type="ECO:0000313" key="2">
    <source>
        <dbReference type="EMBL" id="KAG0555966.1"/>
    </source>
</evidence>
<dbReference type="EMBL" id="CM026432">
    <property type="protein sequence ID" value="KAG0555966.1"/>
    <property type="molecule type" value="Genomic_DNA"/>
</dbReference>
<comment type="caution">
    <text evidence="2">The sequence shown here is derived from an EMBL/GenBank/DDBJ whole genome shotgun (WGS) entry which is preliminary data.</text>
</comment>
<keyword evidence="3" id="KW-1185">Reference proteome</keyword>
<evidence type="ECO:0000313" key="3">
    <source>
        <dbReference type="Proteomes" id="UP000822688"/>
    </source>
</evidence>
<reference evidence="2 3" key="1">
    <citation type="submission" date="2020-06" db="EMBL/GenBank/DDBJ databases">
        <title>WGS assembly of Ceratodon purpureus strain R40.</title>
        <authorList>
            <person name="Carey S.B."/>
            <person name="Jenkins J."/>
            <person name="Shu S."/>
            <person name="Lovell J.T."/>
            <person name="Sreedasyam A."/>
            <person name="Maumus F."/>
            <person name="Tiley G.P."/>
            <person name="Fernandez-Pozo N."/>
            <person name="Barry K."/>
            <person name="Chen C."/>
            <person name="Wang M."/>
            <person name="Lipzen A."/>
            <person name="Daum C."/>
            <person name="Saski C.A."/>
            <person name="Payton A.C."/>
            <person name="Mcbreen J.C."/>
            <person name="Conrad R.E."/>
            <person name="Kollar L.M."/>
            <person name="Olsson S."/>
            <person name="Huttunen S."/>
            <person name="Landis J.B."/>
            <person name="Wickett N.J."/>
            <person name="Johnson M.G."/>
            <person name="Rensing S.A."/>
            <person name="Grimwood J."/>
            <person name="Schmutz J."/>
            <person name="Mcdaniel S.F."/>
        </authorList>
    </citation>
    <scope>NUCLEOTIDE SEQUENCE [LARGE SCALE GENOMIC DNA]</scope>
    <source>
        <strain evidence="2 3">R40</strain>
    </source>
</reference>
<organism evidence="2 3">
    <name type="scientific">Ceratodon purpureus</name>
    <name type="common">Fire moss</name>
    <name type="synonym">Dicranum purpureum</name>
    <dbReference type="NCBI Taxonomy" id="3225"/>
    <lineage>
        <taxon>Eukaryota</taxon>
        <taxon>Viridiplantae</taxon>
        <taxon>Streptophyta</taxon>
        <taxon>Embryophyta</taxon>
        <taxon>Bryophyta</taxon>
        <taxon>Bryophytina</taxon>
        <taxon>Bryopsida</taxon>
        <taxon>Dicranidae</taxon>
        <taxon>Pseudoditrichales</taxon>
        <taxon>Ditrichaceae</taxon>
        <taxon>Ceratodon</taxon>
    </lineage>
</organism>
<accession>A0A8T0G9F9</accession>
<gene>
    <name evidence="2" type="ORF">KC19_11G015900</name>
</gene>
<evidence type="ECO:0000256" key="1">
    <source>
        <dbReference type="SAM" id="Phobius"/>
    </source>
</evidence>
<keyword evidence="1" id="KW-0812">Transmembrane</keyword>
<keyword evidence="1" id="KW-0472">Membrane</keyword>
<dbReference type="Proteomes" id="UP000822688">
    <property type="component" value="Chromosome 11"/>
</dbReference>
<keyword evidence="1" id="KW-1133">Transmembrane helix</keyword>